<evidence type="ECO:0000256" key="3">
    <source>
        <dbReference type="ARBA" id="ARBA00022782"/>
    </source>
</evidence>
<feature type="region of interest" description="Disordered" evidence="7">
    <location>
        <begin position="1"/>
        <end position="20"/>
    </location>
</feature>
<feature type="coiled-coil region" evidence="6">
    <location>
        <begin position="437"/>
        <end position="464"/>
    </location>
</feature>
<feature type="region of interest" description="Disordered" evidence="7">
    <location>
        <begin position="29"/>
        <end position="48"/>
    </location>
</feature>
<dbReference type="InterPro" id="IPR012474">
    <property type="entry name" value="Frigida"/>
</dbReference>
<dbReference type="EMBL" id="JAWXYG010000008">
    <property type="protein sequence ID" value="KAK4264608.1"/>
    <property type="molecule type" value="Genomic_DNA"/>
</dbReference>
<comment type="caution">
    <text evidence="8">The sequence shown here is derived from an EMBL/GenBank/DDBJ whole genome shotgun (WGS) entry which is preliminary data.</text>
</comment>
<feature type="compositionally biased region" description="Basic and acidic residues" evidence="7">
    <location>
        <begin position="156"/>
        <end position="167"/>
    </location>
</feature>
<reference evidence="8" key="1">
    <citation type="submission" date="2023-10" db="EMBL/GenBank/DDBJ databases">
        <title>Chromosome-level genome of the transformable northern wattle, Acacia crassicarpa.</title>
        <authorList>
            <person name="Massaro I."/>
            <person name="Sinha N.R."/>
            <person name="Poethig S."/>
            <person name="Leichty A.R."/>
        </authorList>
    </citation>
    <scope>NUCLEOTIDE SEQUENCE</scope>
    <source>
        <strain evidence="8">Acra3RX</strain>
        <tissue evidence="8">Leaf</tissue>
    </source>
</reference>
<name>A0AAE1MJY2_9FABA</name>
<dbReference type="Proteomes" id="UP001293593">
    <property type="component" value="Unassembled WGS sequence"/>
</dbReference>
<evidence type="ECO:0000256" key="4">
    <source>
        <dbReference type="ARBA" id="ARBA00023089"/>
    </source>
</evidence>
<feature type="compositionally biased region" description="Basic and acidic residues" evidence="7">
    <location>
        <begin position="469"/>
        <end position="484"/>
    </location>
</feature>
<keyword evidence="6" id="KW-0175">Coiled coil</keyword>
<keyword evidence="4 5" id="KW-0287">Flowering</keyword>
<feature type="compositionally biased region" description="Polar residues" evidence="7">
    <location>
        <begin position="122"/>
        <end position="153"/>
    </location>
</feature>
<evidence type="ECO:0000313" key="8">
    <source>
        <dbReference type="EMBL" id="KAK4264608.1"/>
    </source>
</evidence>
<dbReference type="GO" id="GO:0030154">
    <property type="term" value="P:cell differentiation"/>
    <property type="evidence" value="ECO:0007669"/>
    <property type="project" value="UniProtKB-KW"/>
</dbReference>
<comment type="similarity">
    <text evidence="1 5">Belongs to the Frigida family.</text>
</comment>
<organism evidence="8 9">
    <name type="scientific">Acacia crassicarpa</name>
    <name type="common">northern wattle</name>
    <dbReference type="NCBI Taxonomy" id="499986"/>
    <lineage>
        <taxon>Eukaryota</taxon>
        <taxon>Viridiplantae</taxon>
        <taxon>Streptophyta</taxon>
        <taxon>Embryophyta</taxon>
        <taxon>Tracheophyta</taxon>
        <taxon>Spermatophyta</taxon>
        <taxon>Magnoliopsida</taxon>
        <taxon>eudicotyledons</taxon>
        <taxon>Gunneridae</taxon>
        <taxon>Pentapetalae</taxon>
        <taxon>rosids</taxon>
        <taxon>fabids</taxon>
        <taxon>Fabales</taxon>
        <taxon>Fabaceae</taxon>
        <taxon>Caesalpinioideae</taxon>
        <taxon>mimosoid clade</taxon>
        <taxon>Acacieae</taxon>
        <taxon>Acacia</taxon>
    </lineage>
</organism>
<evidence type="ECO:0000256" key="1">
    <source>
        <dbReference type="ARBA" id="ARBA00008956"/>
    </source>
</evidence>
<keyword evidence="3 5" id="KW-0221">Differentiation</keyword>
<feature type="compositionally biased region" description="Polar residues" evidence="7">
    <location>
        <begin position="1"/>
        <end position="16"/>
    </location>
</feature>
<evidence type="ECO:0000313" key="9">
    <source>
        <dbReference type="Proteomes" id="UP001293593"/>
    </source>
</evidence>
<evidence type="ECO:0000256" key="7">
    <source>
        <dbReference type="SAM" id="MobiDB-lite"/>
    </source>
</evidence>
<keyword evidence="9" id="KW-1185">Reference proteome</keyword>
<dbReference type="PANTHER" id="PTHR31791:SF49">
    <property type="entry name" value="INACTIVE PROTEIN FRIGIDA"/>
    <property type="match status" value="1"/>
</dbReference>
<protein>
    <recommendedName>
        <fullName evidence="5">FRIGIDA-like protein</fullName>
    </recommendedName>
</protein>
<evidence type="ECO:0000256" key="5">
    <source>
        <dbReference type="RuleBase" id="RU364012"/>
    </source>
</evidence>
<dbReference type="AlphaFoldDB" id="A0AAE1MJY2"/>
<sequence>MAIPSTVSNSIPMTSNEHVKEEHDQLALTSASQQSISSQQFPMKPVKGEPDDLTNGQLALVVPSVSSAHGDDNRAARIAKSVNELGNLSVAINAFMSRYDELQKHLEFIDKAIDTRSKELSLPSNATPNTVTVSSTPLAGGNVHSTEPVSAQPTPVKEDELHSDPKLNDGPLNEVFSLCRTMCSRGLRKYVISNLSQPEKLREEVPVALKSAPKPSRLVLECIGRFFLQGSRAYIRDSPMIPARQASVLILEYYLLSGCAGDEKNIYPSSKEEASLAACAWKKRLIVEGGVSKACEIDARGLILFVGCFGIPVSFRHEELRDLIRLSNPREIMPALRQSPGLVKRVSDITDGLMKKGNVVEAVDLAYIFGFEEKLSPQTNLTSYLQKSEDSWKKTKQDTRGPATALKQADEKYLAALRSALNCLEVHKIDHTQFLPGSKLKEKISSLEKDIDDANRKIQDKLASKRKIDKNESSNKFKAPESKRLRSNLKDPSLVSSAGSFLQEHRISGNMDGNSLYDGLLTTDMLSSRPSSLINNYSPASSVQLGSAIGALPESVFGATLAAGGGKLIGAGIGVTTGSLSGYHGDTVVDHVGTMLNNNDHLYRRLGIRESVSSLERSVGQPASARLSSLYGVSPSLETFAGFPDHPSLGSTSRIAGTDLYSFADSIYEPDSIKSSSSAKATNGSSSSYMY</sequence>
<dbReference type="PANTHER" id="PTHR31791">
    <property type="entry name" value="FRIGIDA-LIKE PROTEIN 3-RELATED"/>
    <property type="match status" value="1"/>
</dbReference>
<evidence type="ECO:0000256" key="2">
    <source>
        <dbReference type="ARBA" id="ARBA00022473"/>
    </source>
</evidence>
<feature type="region of interest" description="Disordered" evidence="7">
    <location>
        <begin position="464"/>
        <end position="486"/>
    </location>
</feature>
<gene>
    <name evidence="8" type="ORF">QN277_025761</name>
</gene>
<dbReference type="Pfam" id="PF07899">
    <property type="entry name" value="Frigida"/>
    <property type="match status" value="1"/>
</dbReference>
<proteinExistence type="inferred from homology"/>
<accession>A0AAE1MJY2</accession>
<dbReference type="GO" id="GO:0009908">
    <property type="term" value="P:flower development"/>
    <property type="evidence" value="ECO:0007669"/>
    <property type="project" value="UniProtKB-KW"/>
</dbReference>
<feature type="compositionally biased region" description="Low complexity" evidence="7">
    <location>
        <begin position="29"/>
        <end position="40"/>
    </location>
</feature>
<keyword evidence="2 5" id="KW-0217">Developmental protein</keyword>
<evidence type="ECO:0000256" key="6">
    <source>
        <dbReference type="SAM" id="Coils"/>
    </source>
</evidence>
<feature type="region of interest" description="Disordered" evidence="7">
    <location>
        <begin position="120"/>
        <end position="167"/>
    </location>
</feature>